<dbReference type="PANTHER" id="PTHR23517">
    <property type="entry name" value="RESISTANCE PROTEIN MDTM, PUTATIVE-RELATED-RELATED"/>
    <property type="match status" value="1"/>
</dbReference>
<organism evidence="9 10">
    <name type="scientific">Candidatus Beckwithbacteria bacterium RIFCSPHIGHO2_12_FULL_47_17</name>
    <dbReference type="NCBI Taxonomy" id="1797460"/>
    <lineage>
        <taxon>Bacteria</taxon>
        <taxon>Candidatus Beckwithiibacteriota</taxon>
    </lineage>
</organism>
<dbReference type="EMBL" id="MEZN01000021">
    <property type="protein sequence ID" value="OGD56186.1"/>
    <property type="molecule type" value="Genomic_DNA"/>
</dbReference>
<feature type="transmembrane region" description="Helical" evidence="7">
    <location>
        <begin position="134"/>
        <end position="157"/>
    </location>
</feature>
<dbReference type="GO" id="GO:0022857">
    <property type="term" value="F:transmembrane transporter activity"/>
    <property type="evidence" value="ECO:0007669"/>
    <property type="project" value="InterPro"/>
</dbReference>
<dbReference type="InterPro" id="IPR020846">
    <property type="entry name" value="MFS_dom"/>
</dbReference>
<proteinExistence type="predicted"/>
<evidence type="ECO:0000313" key="10">
    <source>
        <dbReference type="Proteomes" id="UP000176791"/>
    </source>
</evidence>
<feature type="transmembrane region" description="Helical" evidence="7">
    <location>
        <begin position="163"/>
        <end position="184"/>
    </location>
</feature>
<reference evidence="9 10" key="1">
    <citation type="journal article" date="2016" name="Nat. Commun.">
        <title>Thousands of microbial genomes shed light on interconnected biogeochemical processes in an aquifer system.</title>
        <authorList>
            <person name="Anantharaman K."/>
            <person name="Brown C.T."/>
            <person name="Hug L.A."/>
            <person name="Sharon I."/>
            <person name="Castelle C.J."/>
            <person name="Probst A.J."/>
            <person name="Thomas B.C."/>
            <person name="Singh A."/>
            <person name="Wilkins M.J."/>
            <person name="Karaoz U."/>
            <person name="Brodie E.L."/>
            <person name="Williams K.H."/>
            <person name="Hubbard S.S."/>
            <person name="Banfield J.F."/>
        </authorList>
    </citation>
    <scope>NUCLEOTIDE SEQUENCE [LARGE SCALE GENOMIC DNA]</scope>
</reference>
<dbReference type="Pfam" id="PF07690">
    <property type="entry name" value="MFS_1"/>
    <property type="match status" value="1"/>
</dbReference>
<feature type="transmembrane region" description="Helical" evidence="7">
    <location>
        <begin position="217"/>
        <end position="239"/>
    </location>
</feature>
<dbReference type="PANTHER" id="PTHR23517:SF3">
    <property type="entry name" value="INTEGRAL MEMBRANE TRANSPORT PROTEIN"/>
    <property type="match status" value="1"/>
</dbReference>
<dbReference type="AlphaFoldDB" id="A0A1F5DMD8"/>
<evidence type="ECO:0000256" key="3">
    <source>
        <dbReference type="ARBA" id="ARBA00022475"/>
    </source>
</evidence>
<feature type="transmembrane region" description="Helical" evidence="7">
    <location>
        <begin position="12"/>
        <end position="32"/>
    </location>
</feature>
<sequence>MRDYGQKHQALYLLSLVILFWAVFDGITTYITPLVLTQGGLSKTAMGLIIGSSSIFGAGFDFLMCKLFKNSYYRRIFLAMFAFSFFYLLALAAAKTPWLFLLAMVLWGVYYDLKNFGSFDFVVRFTKIQEHSSSFGVISVFQAGGYLLAPIIAGLLIGDTVGISPFIVSGGFLIVAFVILLGLFSRESAYTQEELEPQYRYRGILYELKLWRRLDRVLLPVLVMVAMLNIIDAFFWTIGPLLAESFTSMHQFAGVFMAAYELPVLLVGWLVGSVTRKFGKKRTAFLSLLTGSLVLIMLGYLTEPLLMIAAVFFSSMLLTLAWPALRAAFADYINETGKYEKEIEGLEDLYTNIGYVLGPALAGFLADQLGNAKTFSVIGAVGVITALILWKITPKKIVVSI</sequence>
<gene>
    <name evidence="9" type="ORF">A3E73_00820</name>
</gene>
<feature type="transmembrane region" description="Helical" evidence="7">
    <location>
        <begin position="372"/>
        <end position="390"/>
    </location>
</feature>
<comment type="caution">
    <text evidence="9">The sequence shown here is derived from an EMBL/GenBank/DDBJ whole genome shotgun (WGS) entry which is preliminary data.</text>
</comment>
<keyword evidence="4 7" id="KW-0812">Transmembrane</keyword>
<dbReference type="InterPro" id="IPR011701">
    <property type="entry name" value="MFS"/>
</dbReference>
<evidence type="ECO:0000313" key="9">
    <source>
        <dbReference type="EMBL" id="OGD56186.1"/>
    </source>
</evidence>
<dbReference type="InterPro" id="IPR036259">
    <property type="entry name" value="MFS_trans_sf"/>
</dbReference>
<feature type="transmembrane region" description="Helical" evidence="7">
    <location>
        <begin position="251"/>
        <end position="271"/>
    </location>
</feature>
<dbReference type="GO" id="GO:0005886">
    <property type="term" value="C:plasma membrane"/>
    <property type="evidence" value="ECO:0007669"/>
    <property type="project" value="UniProtKB-SubCell"/>
</dbReference>
<evidence type="ECO:0000256" key="6">
    <source>
        <dbReference type="ARBA" id="ARBA00023136"/>
    </source>
</evidence>
<evidence type="ECO:0000256" key="1">
    <source>
        <dbReference type="ARBA" id="ARBA00004651"/>
    </source>
</evidence>
<evidence type="ECO:0000256" key="5">
    <source>
        <dbReference type="ARBA" id="ARBA00022989"/>
    </source>
</evidence>
<dbReference type="Proteomes" id="UP000176791">
    <property type="component" value="Unassembled WGS sequence"/>
</dbReference>
<feature type="transmembrane region" description="Helical" evidence="7">
    <location>
        <begin position="349"/>
        <end position="366"/>
    </location>
</feature>
<dbReference type="Gene3D" id="1.20.1250.20">
    <property type="entry name" value="MFS general substrate transporter like domains"/>
    <property type="match status" value="2"/>
</dbReference>
<keyword evidence="6 7" id="KW-0472">Membrane</keyword>
<dbReference type="PROSITE" id="PS50850">
    <property type="entry name" value="MFS"/>
    <property type="match status" value="1"/>
</dbReference>
<dbReference type="SUPFAM" id="SSF103473">
    <property type="entry name" value="MFS general substrate transporter"/>
    <property type="match status" value="1"/>
</dbReference>
<keyword evidence="3" id="KW-1003">Cell membrane</keyword>
<feature type="domain" description="Major facilitator superfamily (MFS) profile" evidence="8">
    <location>
        <begin position="10"/>
        <end position="397"/>
    </location>
</feature>
<evidence type="ECO:0000256" key="4">
    <source>
        <dbReference type="ARBA" id="ARBA00022692"/>
    </source>
</evidence>
<keyword evidence="5 7" id="KW-1133">Transmembrane helix</keyword>
<evidence type="ECO:0000259" key="8">
    <source>
        <dbReference type="PROSITE" id="PS50850"/>
    </source>
</evidence>
<comment type="subcellular location">
    <subcellularLocation>
        <location evidence="1">Cell membrane</location>
        <topology evidence="1">Multi-pass membrane protein</topology>
    </subcellularLocation>
</comment>
<feature type="transmembrane region" description="Helical" evidence="7">
    <location>
        <begin position="307"/>
        <end position="329"/>
    </location>
</feature>
<keyword evidence="2" id="KW-0813">Transport</keyword>
<protein>
    <recommendedName>
        <fullName evidence="8">Major facilitator superfamily (MFS) profile domain-containing protein</fullName>
    </recommendedName>
</protein>
<accession>A0A1F5DMD8</accession>
<feature type="transmembrane region" description="Helical" evidence="7">
    <location>
        <begin position="72"/>
        <end position="90"/>
    </location>
</feature>
<feature type="transmembrane region" description="Helical" evidence="7">
    <location>
        <begin position="44"/>
        <end position="65"/>
    </location>
</feature>
<feature type="transmembrane region" description="Helical" evidence="7">
    <location>
        <begin position="283"/>
        <end position="301"/>
    </location>
</feature>
<evidence type="ECO:0000256" key="2">
    <source>
        <dbReference type="ARBA" id="ARBA00022448"/>
    </source>
</evidence>
<evidence type="ECO:0000256" key="7">
    <source>
        <dbReference type="SAM" id="Phobius"/>
    </source>
</evidence>
<dbReference type="InterPro" id="IPR050171">
    <property type="entry name" value="MFS_Transporters"/>
</dbReference>
<name>A0A1F5DMD8_9BACT</name>
<feature type="transmembrane region" description="Helical" evidence="7">
    <location>
        <begin position="96"/>
        <end position="113"/>
    </location>
</feature>